<protein>
    <submittedName>
        <fullName evidence="8">Type II toxin-antitoxin system HicA family toxin</fullName>
    </submittedName>
</protein>
<comment type="caution">
    <text evidence="8">The sequence shown here is derived from an EMBL/GenBank/DDBJ whole genome shotgun (WGS) entry which is preliminary data.</text>
</comment>
<dbReference type="SUPFAM" id="SSF54786">
    <property type="entry name" value="YcfA/nrd intein domain"/>
    <property type="match status" value="1"/>
</dbReference>
<keyword evidence="4" id="KW-0255">Endonuclease</keyword>
<evidence type="ECO:0000256" key="6">
    <source>
        <dbReference type="ARBA" id="ARBA00022884"/>
    </source>
</evidence>
<organism evidence="8 9">
    <name type="scientific">Pseudanabaena yagii GIHE-NHR1</name>
    <dbReference type="NCBI Taxonomy" id="2722753"/>
    <lineage>
        <taxon>Bacteria</taxon>
        <taxon>Bacillati</taxon>
        <taxon>Cyanobacteriota</taxon>
        <taxon>Cyanophyceae</taxon>
        <taxon>Pseudanabaenales</taxon>
        <taxon>Pseudanabaenaceae</taxon>
        <taxon>Pseudanabaena</taxon>
        <taxon>Pseudanabaena yagii</taxon>
    </lineage>
</organism>
<keyword evidence="3" id="KW-0540">Nuclease</keyword>
<evidence type="ECO:0000256" key="5">
    <source>
        <dbReference type="ARBA" id="ARBA00022801"/>
    </source>
</evidence>
<evidence type="ECO:0000313" key="8">
    <source>
        <dbReference type="EMBL" id="NMF58837.1"/>
    </source>
</evidence>
<proteinExistence type="inferred from homology"/>
<keyword evidence="7" id="KW-0346">Stress response</keyword>
<keyword evidence="9" id="KW-1185">Reference proteome</keyword>
<gene>
    <name evidence="8" type="ORF">HC246_12580</name>
</gene>
<evidence type="ECO:0000256" key="4">
    <source>
        <dbReference type="ARBA" id="ARBA00022759"/>
    </source>
</evidence>
<evidence type="ECO:0000256" key="3">
    <source>
        <dbReference type="ARBA" id="ARBA00022722"/>
    </source>
</evidence>
<keyword evidence="5" id="KW-0378">Hydrolase</keyword>
<accession>A0ABX1LRR7</accession>
<dbReference type="Gene3D" id="3.30.920.30">
    <property type="entry name" value="Hypothetical protein"/>
    <property type="match status" value="1"/>
</dbReference>
<reference evidence="8 9" key="1">
    <citation type="submission" date="2020-03" db="EMBL/GenBank/DDBJ databases">
        <title>Draft Genome Sequence of 2-Methylisoborneol Producing Pseudanabaena yagii Strain GIHE-NHR1 Isolated from North Han River in South Korea.</title>
        <authorList>
            <person name="Jeong J."/>
        </authorList>
    </citation>
    <scope>NUCLEOTIDE SEQUENCE [LARGE SCALE GENOMIC DNA]</scope>
    <source>
        <strain evidence="8 9">GIHE-NHR1</strain>
    </source>
</reference>
<dbReference type="Proteomes" id="UP000738376">
    <property type="component" value="Unassembled WGS sequence"/>
</dbReference>
<name>A0ABX1LRR7_9CYAN</name>
<sequence length="79" mass="8735">MAKFPVDAPKLKVIKVLESFGFSIVREKEHISMVRQNADGTSTPLTMPNHKLIKGSTLRSICTQSGIARDDFIAAYEKA</sequence>
<evidence type="ECO:0000256" key="2">
    <source>
        <dbReference type="ARBA" id="ARBA00022649"/>
    </source>
</evidence>
<dbReference type="InterPro" id="IPR038570">
    <property type="entry name" value="HicA_sf"/>
</dbReference>
<evidence type="ECO:0000313" key="9">
    <source>
        <dbReference type="Proteomes" id="UP000738376"/>
    </source>
</evidence>
<keyword evidence="2" id="KW-1277">Toxin-antitoxin system</keyword>
<keyword evidence="6" id="KW-0694">RNA-binding</keyword>
<dbReference type="RefSeq" id="WP_169363688.1">
    <property type="nucleotide sequence ID" value="NZ_JAAVJL010000001.1"/>
</dbReference>
<evidence type="ECO:0000256" key="1">
    <source>
        <dbReference type="ARBA" id="ARBA00006620"/>
    </source>
</evidence>
<comment type="similarity">
    <text evidence="1">Belongs to the HicA mRNA interferase family.</text>
</comment>
<evidence type="ECO:0000256" key="7">
    <source>
        <dbReference type="ARBA" id="ARBA00023016"/>
    </source>
</evidence>
<dbReference type="Pfam" id="PF07927">
    <property type="entry name" value="HicA_toxin"/>
    <property type="match status" value="1"/>
</dbReference>
<dbReference type="EMBL" id="JAAVJL010000001">
    <property type="protein sequence ID" value="NMF58837.1"/>
    <property type="molecule type" value="Genomic_DNA"/>
</dbReference>
<dbReference type="InterPro" id="IPR012933">
    <property type="entry name" value="HicA_mRNA_interferase"/>
</dbReference>